<gene>
    <name evidence="2" type="ORF">M6B38_206405</name>
</gene>
<comment type="caution">
    <text evidence="2">The sequence shown here is derived from an EMBL/GenBank/DDBJ whole genome shotgun (WGS) entry which is preliminary data.</text>
</comment>
<proteinExistence type="predicted"/>
<dbReference type="AlphaFoldDB" id="A0AAX6E6M8"/>
<dbReference type="Proteomes" id="UP001140949">
    <property type="component" value="Unassembled WGS sequence"/>
</dbReference>
<reference evidence="2" key="1">
    <citation type="journal article" date="2023" name="GigaByte">
        <title>Genome assembly of the bearded iris, Iris pallida Lam.</title>
        <authorList>
            <person name="Bruccoleri R.E."/>
            <person name="Oakeley E.J."/>
            <person name="Faust A.M.E."/>
            <person name="Altorfer M."/>
            <person name="Dessus-Babus S."/>
            <person name="Burckhardt D."/>
            <person name="Oertli M."/>
            <person name="Naumann U."/>
            <person name="Petersen F."/>
            <person name="Wong J."/>
        </authorList>
    </citation>
    <scope>NUCLEOTIDE SEQUENCE</scope>
    <source>
        <strain evidence="2">GSM-AAB239-AS_SAM_17_03QT</strain>
    </source>
</reference>
<keyword evidence="3" id="KW-1185">Reference proteome</keyword>
<keyword evidence="1" id="KW-0732">Signal</keyword>
<evidence type="ECO:0000256" key="1">
    <source>
        <dbReference type="SAM" id="SignalP"/>
    </source>
</evidence>
<evidence type="ECO:0000313" key="2">
    <source>
        <dbReference type="EMBL" id="KAJ6799589.1"/>
    </source>
</evidence>
<reference evidence="2" key="2">
    <citation type="submission" date="2023-04" db="EMBL/GenBank/DDBJ databases">
        <authorList>
            <person name="Bruccoleri R.E."/>
            <person name="Oakeley E.J."/>
            <person name="Faust A.-M."/>
            <person name="Dessus-Babus S."/>
            <person name="Altorfer M."/>
            <person name="Burckhardt D."/>
            <person name="Oertli M."/>
            <person name="Naumann U."/>
            <person name="Petersen F."/>
            <person name="Wong J."/>
        </authorList>
    </citation>
    <scope>NUCLEOTIDE SEQUENCE</scope>
    <source>
        <strain evidence="2">GSM-AAB239-AS_SAM_17_03QT</strain>
        <tissue evidence="2">Leaf</tissue>
    </source>
</reference>
<feature type="signal peptide" evidence="1">
    <location>
        <begin position="1"/>
        <end position="26"/>
    </location>
</feature>
<name>A0AAX6E6M8_IRIPA</name>
<accession>A0AAX6E6M8</accession>
<protein>
    <submittedName>
        <fullName evidence="2">Uncharacterized protein</fullName>
    </submittedName>
</protein>
<evidence type="ECO:0000313" key="3">
    <source>
        <dbReference type="Proteomes" id="UP001140949"/>
    </source>
</evidence>
<feature type="chain" id="PRO_5043960224" evidence="1">
    <location>
        <begin position="27"/>
        <end position="47"/>
    </location>
</feature>
<dbReference type="EMBL" id="JANAVB010039620">
    <property type="protein sequence ID" value="KAJ6799589.1"/>
    <property type="molecule type" value="Genomic_DNA"/>
</dbReference>
<sequence>MGSGSSNPFFLIDLLCYLRLLNSGIALIVAGSIEVPCSNLDDDEADL</sequence>
<organism evidence="2 3">
    <name type="scientific">Iris pallida</name>
    <name type="common">Sweet iris</name>
    <dbReference type="NCBI Taxonomy" id="29817"/>
    <lineage>
        <taxon>Eukaryota</taxon>
        <taxon>Viridiplantae</taxon>
        <taxon>Streptophyta</taxon>
        <taxon>Embryophyta</taxon>
        <taxon>Tracheophyta</taxon>
        <taxon>Spermatophyta</taxon>
        <taxon>Magnoliopsida</taxon>
        <taxon>Liliopsida</taxon>
        <taxon>Asparagales</taxon>
        <taxon>Iridaceae</taxon>
        <taxon>Iridoideae</taxon>
        <taxon>Irideae</taxon>
        <taxon>Iris</taxon>
    </lineage>
</organism>